<organism evidence="1">
    <name type="scientific">marine sediment metagenome</name>
    <dbReference type="NCBI Taxonomy" id="412755"/>
    <lineage>
        <taxon>unclassified sequences</taxon>
        <taxon>metagenomes</taxon>
        <taxon>ecological metagenomes</taxon>
    </lineage>
</organism>
<proteinExistence type="predicted"/>
<sequence>SGEWHLDDHRALFAVGPTEPETQTGILFDSLIVFDPDDPLDPRRFDLPQGITHATPLDTDRVALLDSADATLYMFDLASGEVTGELQVPPGTRWLVGP</sequence>
<name>A0A0F9CCT8_9ZZZZ</name>
<accession>A0A0F9CCT8</accession>
<feature type="non-terminal residue" evidence="1">
    <location>
        <position position="1"/>
    </location>
</feature>
<gene>
    <name evidence="1" type="ORF">LCGC14_2625550</name>
</gene>
<dbReference type="InterPro" id="IPR011044">
    <property type="entry name" value="Quino_amine_DH_bsu"/>
</dbReference>
<reference evidence="1" key="1">
    <citation type="journal article" date="2015" name="Nature">
        <title>Complex archaea that bridge the gap between prokaryotes and eukaryotes.</title>
        <authorList>
            <person name="Spang A."/>
            <person name="Saw J.H."/>
            <person name="Jorgensen S.L."/>
            <person name="Zaremba-Niedzwiedzka K."/>
            <person name="Martijn J."/>
            <person name="Lind A.E."/>
            <person name="van Eijk R."/>
            <person name="Schleper C."/>
            <person name="Guy L."/>
            <person name="Ettema T.J."/>
        </authorList>
    </citation>
    <scope>NUCLEOTIDE SEQUENCE</scope>
</reference>
<dbReference type="SUPFAM" id="SSF50969">
    <property type="entry name" value="YVTN repeat-like/Quinoprotein amine dehydrogenase"/>
    <property type="match status" value="1"/>
</dbReference>
<dbReference type="EMBL" id="LAZR01044904">
    <property type="protein sequence ID" value="KKL03496.1"/>
    <property type="molecule type" value="Genomic_DNA"/>
</dbReference>
<comment type="caution">
    <text evidence="1">The sequence shown here is derived from an EMBL/GenBank/DDBJ whole genome shotgun (WGS) entry which is preliminary data.</text>
</comment>
<protein>
    <submittedName>
        <fullName evidence="1">Uncharacterized protein</fullName>
    </submittedName>
</protein>
<evidence type="ECO:0000313" key="1">
    <source>
        <dbReference type="EMBL" id="KKL03496.1"/>
    </source>
</evidence>
<dbReference type="AlphaFoldDB" id="A0A0F9CCT8"/>